<evidence type="ECO:0000256" key="1">
    <source>
        <dbReference type="SAM" id="Phobius"/>
    </source>
</evidence>
<keyword evidence="1" id="KW-0812">Transmembrane</keyword>
<proteinExistence type="predicted"/>
<sequence length="157" mass="18634">MVLKNNGSFSFRRVNFLFLKEAILSDSFWNTLALVVFVCFLFFFSKIFKRNLNLSTSTCDRLVKSLNPRNVFGVLGLDAKKDYGTHKFYLNLSKRKLVEFFSWIFKQLWVFISFSWLIVLFVKLQKLFQTIVWNIEIHLFKCARENNYSICLLRKGG</sequence>
<keyword evidence="1" id="KW-1133">Transmembrane helix</keyword>
<dbReference type="Proteomes" id="UP000077623">
    <property type="component" value="Unassembled WGS sequence"/>
</dbReference>
<dbReference type="RefSeq" id="WP_187149956.1">
    <property type="nucleotide sequence ID" value="NZ_LWUJ01000010.1"/>
</dbReference>
<keyword evidence="3" id="KW-1185">Reference proteome</keyword>
<comment type="caution">
    <text evidence="2">The sequence shown here is derived from an EMBL/GenBank/DDBJ whole genome shotgun (WGS) entry which is preliminary data.</text>
</comment>
<dbReference type="AlphaFoldDB" id="A0A1A9QDP1"/>
<dbReference type="EMBL" id="LWUJ01000010">
    <property type="protein sequence ID" value="OAL10722.1"/>
    <property type="molecule type" value="Genomic_DNA"/>
</dbReference>
<organism evidence="2 3">
    <name type="scientific">Candidatus Mycoplasma haematobovis</name>
    <dbReference type="NCBI Taxonomy" id="432608"/>
    <lineage>
        <taxon>Bacteria</taxon>
        <taxon>Bacillati</taxon>
        <taxon>Mycoplasmatota</taxon>
        <taxon>Mollicutes</taxon>
        <taxon>Mycoplasmataceae</taxon>
        <taxon>Mycoplasma</taxon>
    </lineage>
</organism>
<evidence type="ECO:0000313" key="2">
    <source>
        <dbReference type="EMBL" id="OAL10722.1"/>
    </source>
</evidence>
<feature type="transmembrane region" description="Helical" evidence="1">
    <location>
        <begin position="100"/>
        <end position="122"/>
    </location>
</feature>
<name>A0A1A9QDP1_9MOLU</name>
<accession>A0A1A9QDP1</accession>
<protein>
    <submittedName>
        <fullName evidence="2">Uncharacterized protein</fullName>
    </submittedName>
</protein>
<evidence type="ECO:0000313" key="3">
    <source>
        <dbReference type="Proteomes" id="UP000077623"/>
    </source>
</evidence>
<dbReference type="STRING" id="432608.A6V39_01505"/>
<keyword evidence="1" id="KW-0472">Membrane</keyword>
<feature type="transmembrane region" description="Helical" evidence="1">
    <location>
        <begin position="27"/>
        <end position="44"/>
    </location>
</feature>
<reference evidence="3" key="1">
    <citation type="submission" date="2016-04" db="EMBL/GenBank/DDBJ databases">
        <authorList>
            <person name="Quiroz-Castaneda R.E."/>
            <person name="Martinez-Ocampo F."/>
        </authorList>
    </citation>
    <scope>NUCLEOTIDE SEQUENCE [LARGE SCALE GENOMIC DNA]</scope>
    <source>
        <strain evidence="3">INIFAP01</strain>
    </source>
</reference>
<gene>
    <name evidence="2" type="ORF">A6V39_01505</name>
</gene>